<evidence type="ECO:0000313" key="4">
    <source>
        <dbReference type="Proteomes" id="UP001313282"/>
    </source>
</evidence>
<evidence type="ECO:0000313" key="3">
    <source>
        <dbReference type="EMBL" id="KAK6351281.1"/>
    </source>
</evidence>
<accession>A0AAN8RFJ2</accession>
<organism evidence="3 4">
    <name type="scientific">Orbilia javanica</name>
    <dbReference type="NCBI Taxonomy" id="47235"/>
    <lineage>
        <taxon>Eukaryota</taxon>
        <taxon>Fungi</taxon>
        <taxon>Dikarya</taxon>
        <taxon>Ascomycota</taxon>
        <taxon>Pezizomycotina</taxon>
        <taxon>Orbiliomycetes</taxon>
        <taxon>Orbiliales</taxon>
        <taxon>Orbiliaceae</taxon>
        <taxon>Orbilia</taxon>
    </lineage>
</organism>
<feature type="region of interest" description="Disordered" evidence="1">
    <location>
        <begin position="57"/>
        <end position="127"/>
    </location>
</feature>
<comment type="caution">
    <text evidence="3">The sequence shown here is derived from an EMBL/GenBank/DDBJ whole genome shotgun (WGS) entry which is preliminary data.</text>
</comment>
<sequence>MHFSTLFHGFALALPLALCVAIPLEKRGHDVVANNHIEPLNHTKEVYPWPRIAVKPEKRHHGKNLEPAKEAPTKDLPNKTWSLPGVVKRDHSSQLDSTHSEVYDSKFDAQKRDPEPHPDPEIAEVYA</sequence>
<feature type="compositionally biased region" description="Basic and acidic residues" evidence="1">
    <location>
        <begin position="87"/>
        <end position="120"/>
    </location>
</feature>
<dbReference type="EMBL" id="JAVHNR010000002">
    <property type="protein sequence ID" value="KAK6351281.1"/>
    <property type="molecule type" value="Genomic_DNA"/>
</dbReference>
<feature type="chain" id="PRO_5042991930" evidence="2">
    <location>
        <begin position="22"/>
        <end position="127"/>
    </location>
</feature>
<feature type="signal peptide" evidence="2">
    <location>
        <begin position="1"/>
        <end position="21"/>
    </location>
</feature>
<feature type="compositionally biased region" description="Basic and acidic residues" evidence="1">
    <location>
        <begin position="63"/>
        <end position="77"/>
    </location>
</feature>
<proteinExistence type="predicted"/>
<gene>
    <name evidence="3" type="ORF">TWF718_004446</name>
</gene>
<keyword evidence="4" id="KW-1185">Reference proteome</keyword>
<protein>
    <submittedName>
        <fullName evidence="3">Uncharacterized protein</fullName>
    </submittedName>
</protein>
<reference evidence="3 4" key="1">
    <citation type="submission" date="2019-10" db="EMBL/GenBank/DDBJ databases">
        <authorList>
            <person name="Palmer J.M."/>
        </authorList>
    </citation>
    <scope>NUCLEOTIDE SEQUENCE [LARGE SCALE GENOMIC DNA]</scope>
    <source>
        <strain evidence="3 4">TWF718</strain>
    </source>
</reference>
<dbReference type="AlphaFoldDB" id="A0AAN8RFJ2"/>
<keyword evidence="2" id="KW-0732">Signal</keyword>
<evidence type="ECO:0000256" key="2">
    <source>
        <dbReference type="SAM" id="SignalP"/>
    </source>
</evidence>
<evidence type="ECO:0000256" key="1">
    <source>
        <dbReference type="SAM" id="MobiDB-lite"/>
    </source>
</evidence>
<dbReference type="Proteomes" id="UP001313282">
    <property type="component" value="Unassembled WGS sequence"/>
</dbReference>
<name>A0AAN8RFJ2_9PEZI</name>